<dbReference type="OrthoDB" id="668782at2"/>
<dbReference type="Gene3D" id="3.30.70.1060">
    <property type="entry name" value="Dimeric alpha+beta barrel"/>
    <property type="match status" value="1"/>
</dbReference>
<proteinExistence type="inferred from homology"/>
<dbReference type="STRING" id="675864.SAMN04489747_1975"/>
<reference evidence="3 4" key="1">
    <citation type="submission" date="2016-10" db="EMBL/GenBank/DDBJ databases">
        <authorList>
            <person name="de Groot N.N."/>
        </authorList>
    </citation>
    <scope>NUCLEOTIDE SEQUENCE [LARGE SCALE GENOMIC DNA]</scope>
    <source>
        <strain evidence="3 4">MON 2.2</strain>
    </source>
</reference>
<dbReference type="PANTHER" id="PTHR35174:SF3">
    <property type="entry name" value="BLL7171 PROTEIN"/>
    <property type="match status" value="1"/>
</dbReference>
<dbReference type="InterPro" id="IPR011008">
    <property type="entry name" value="Dimeric_a/b-barrel"/>
</dbReference>
<evidence type="ECO:0000313" key="3">
    <source>
        <dbReference type="EMBL" id="SDD88458.1"/>
    </source>
</evidence>
<comment type="similarity">
    <text evidence="1">Belongs to the YciI family.</text>
</comment>
<dbReference type="InterPro" id="IPR005545">
    <property type="entry name" value="YCII"/>
</dbReference>
<dbReference type="PANTHER" id="PTHR35174">
    <property type="entry name" value="BLL7171 PROTEIN-RELATED"/>
    <property type="match status" value="1"/>
</dbReference>
<dbReference type="Proteomes" id="UP000198546">
    <property type="component" value="Chromosome i"/>
</dbReference>
<dbReference type="SUPFAM" id="SSF54909">
    <property type="entry name" value="Dimeric alpha+beta barrel"/>
    <property type="match status" value="1"/>
</dbReference>
<evidence type="ECO:0000313" key="4">
    <source>
        <dbReference type="Proteomes" id="UP000198546"/>
    </source>
</evidence>
<dbReference type="Pfam" id="PF03795">
    <property type="entry name" value="YCII"/>
    <property type="match status" value="1"/>
</dbReference>
<dbReference type="RefSeq" id="WP_090592841.1">
    <property type="nucleotide sequence ID" value="NZ_LT629688.1"/>
</dbReference>
<dbReference type="AlphaFoldDB" id="A0A1G6YDL0"/>
<name>A0A1G6YDL0_9ACTN</name>
<evidence type="ECO:0000259" key="2">
    <source>
        <dbReference type="Pfam" id="PF03795"/>
    </source>
</evidence>
<protein>
    <submittedName>
        <fullName evidence="3">Uncharacterized conserved protein</fullName>
    </submittedName>
</protein>
<sequence>MKRYVLFLAYEPVDFAAMDEAVQRGYHDDHHAFDSFVERHGRLLGSAALADADTATTVRRGPSGAVQVTDGPWAETVEMVGGYYDVELPDLDTALRAAALLPATYTVEVRPTVVIEGYDRG</sequence>
<evidence type="ECO:0000256" key="1">
    <source>
        <dbReference type="ARBA" id="ARBA00007689"/>
    </source>
</evidence>
<accession>A0A1G6YDL0</accession>
<organism evidence="3 4">
    <name type="scientific">Auraticoccus monumenti</name>
    <dbReference type="NCBI Taxonomy" id="675864"/>
    <lineage>
        <taxon>Bacteria</taxon>
        <taxon>Bacillati</taxon>
        <taxon>Actinomycetota</taxon>
        <taxon>Actinomycetes</taxon>
        <taxon>Propionibacteriales</taxon>
        <taxon>Propionibacteriaceae</taxon>
        <taxon>Auraticoccus</taxon>
    </lineage>
</organism>
<dbReference type="EMBL" id="LT629688">
    <property type="protein sequence ID" value="SDD88458.1"/>
    <property type="molecule type" value="Genomic_DNA"/>
</dbReference>
<keyword evidence="4" id="KW-1185">Reference proteome</keyword>
<gene>
    <name evidence="3" type="ORF">SAMN04489747_1975</name>
</gene>
<feature type="domain" description="YCII-related" evidence="2">
    <location>
        <begin position="21"/>
        <end position="105"/>
    </location>
</feature>